<feature type="transmembrane region" description="Helical" evidence="1">
    <location>
        <begin position="29"/>
        <end position="46"/>
    </location>
</feature>
<evidence type="ECO:0000256" key="1">
    <source>
        <dbReference type="SAM" id="Phobius"/>
    </source>
</evidence>
<accession>A0A097R7B3</accession>
<dbReference type="KEGG" id="hav:AT03_20910"/>
<feature type="transmembrane region" description="Helical" evidence="1">
    <location>
        <begin position="385"/>
        <end position="408"/>
    </location>
</feature>
<dbReference type="OrthoDB" id="9787129at2"/>
<feature type="transmembrane region" description="Helical" evidence="1">
    <location>
        <begin position="345"/>
        <end position="378"/>
    </location>
</feature>
<dbReference type="Proteomes" id="UP000029986">
    <property type="component" value="Chromosome"/>
</dbReference>
<dbReference type="NCBIfam" id="TIGR00791">
    <property type="entry name" value="gntP"/>
    <property type="match status" value="1"/>
</dbReference>
<keyword evidence="1" id="KW-0812">Transmembrane</keyword>
<feature type="transmembrane region" description="Helical" evidence="1">
    <location>
        <begin position="103"/>
        <end position="128"/>
    </location>
</feature>
<dbReference type="RefSeq" id="WP_025799415.1">
    <property type="nucleotide sequence ID" value="NZ_CP009706.1"/>
</dbReference>
<dbReference type="PATRIC" id="fig|1453496.5.peg.4300"/>
<dbReference type="NCBIfam" id="NF007395">
    <property type="entry name" value="PRK09921.1"/>
    <property type="match status" value="1"/>
</dbReference>
<dbReference type="EMBL" id="CP009706">
    <property type="protein sequence ID" value="AIU74622.1"/>
    <property type="molecule type" value="Genomic_DNA"/>
</dbReference>
<dbReference type="HOGENOM" id="CLU_027949_0_0_6"/>
<dbReference type="PIRSF" id="PIRSF002746">
    <property type="entry name" value="Gluconate_transporter"/>
    <property type="match status" value="1"/>
</dbReference>
<dbReference type="PANTHER" id="PTHR30354">
    <property type="entry name" value="GNT FAMILY GLUCONATE TRANSPORTER"/>
    <property type="match status" value="1"/>
</dbReference>
<evidence type="ECO:0000313" key="3">
    <source>
        <dbReference type="Proteomes" id="UP000029986"/>
    </source>
</evidence>
<feature type="transmembrane region" description="Helical" evidence="1">
    <location>
        <begin position="264"/>
        <end position="283"/>
    </location>
</feature>
<dbReference type="InterPro" id="IPR003474">
    <property type="entry name" value="Glcn_transporter"/>
</dbReference>
<feature type="transmembrane region" description="Helical" evidence="1">
    <location>
        <begin position="225"/>
        <end position="244"/>
    </location>
</feature>
<feature type="transmembrane region" description="Helical" evidence="1">
    <location>
        <begin position="304"/>
        <end position="325"/>
    </location>
</feature>
<dbReference type="PANTHER" id="PTHR30354:SF6">
    <property type="entry name" value="D-SERINE TRANSPORTER DSDX"/>
    <property type="match status" value="1"/>
</dbReference>
<organism evidence="2 3">
    <name type="scientific">Hafnia alvei FB1</name>
    <dbReference type="NCBI Taxonomy" id="1453496"/>
    <lineage>
        <taxon>Bacteria</taxon>
        <taxon>Pseudomonadati</taxon>
        <taxon>Pseudomonadota</taxon>
        <taxon>Gammaproteobacteria</taxon>
        <taxon>Enterobacterales</taxon>
        <taxon>Hafniaceae</taxon>
        <taxon>Hafnia</taxon>
    </lineage>
</organism>
<reference evidence="2 3" key="1">
    <citation type="journal article" date="2014" name="Gut Pathog.">
        <title>Gene clusters of Hafnia alvei strain FB1 important in survival and pathogenesis: a draft genome perspective.</title>
        <authorList>
            <person name="Tan J.Y."/>
            <person name="Yin W.F."/>
            <person name="Chan K.G."/>
        </authorList>
    </citation>
    <scope>NUCLEOTIDE SEQUENCE [LARGE SCALE GENOMIC DNA]</scope>
    <source>
        <strain evidence="2 3">FB1</strain>
    </source>
</reference>
<gene>
    <name evidence="2" type="ORF">AT03_20910</name>
</gene>
<proteinExistence type="predicted"/>
<protein>
    <submittedName>
        <fullName evidence="2">DsdX permease</fullName>
    </submittedName>
</protein>
<keyword evidence="1" id="KW-1133">Transmembrane helix</keyword>
<dbReference type="GO" id="GO:0015128">
    <property type="term" value="F:gluconate transmembrane transporter activity"/>
    <property type="evidence" value="ECO:0007669"/>
    <property type="project" value="InterPro"/>
</dbReference>
<evidence type="ECO:0000313" key="2">
    <source>
        <dbReference type="EMBL" id="AIU74622.1"/>
    </source>
</evidence>
<keyword evidence="1" id="KW-0472">Membrane</keyword>
<feature type="transmembrane region" description="Helical" evidence="1">
    <location>
        <begin position="420"/>
        <end position="444"/>
    </location>
</feature>
<name>A0A097R7B3_HAFAL</name>
<sequence length="445" mass="46987">MSSQIWVVGTLLTSIIIIILTIVKFKIHPFLALLLASFYVGVLMGMNPLEMVNAIEGGIGGTLGFLAAVIGLGTILGKMMEVSGAAERIGITLQKCRWLSPDVIMVLVGLVCGITLFVEVGVVLLIPLAFSIAKKTHTSLLKLAIPLCTALMAVHCVVPPHPAALYVTNALGADIGTVIVYGLLVGLVASLIGGPLFLKFVGHRLPFKQVPAAFSELEVRREEDLPSLGATLFTVLLPIVLMLIKTAAELNMTKGSALYNFFEFIGNPITAMFIAAFVAYYVLGIRQHMGMGKLLSKTEDGFSSIANILLIIGAGGAFNGILKASGLADTLAVLLSNMHMHPILLAWLVAIILHAAVGSATVAMMGATAIVAPVLPLYPNVSPEIITLAIGSGAIGCTIVTDSLFWLVKQYCGATLSETFKYYTVATFIASLIALGTTFLLSYIV</sequence>
<feature type="transmembrane region" description="Helical" evidence="1">
    <location>
        <begin position="140"/>
        <end position="158"/>
    </location>
</feature>
<dbReference type="AlphaFoldDB" id="A0A097R7B3"/>
<dbReference type="Pfam" id="PF02447">
    <property type="entry name" value="GntP_permease"/>
    <property type="match status" value="1"/>
</dbReference>
<keyword evidence="3" id="KW-1185">Reference proteome</keyword>
<feature type="transmembrane region" description="Helical" evidence="1">
    <location>
        <begin position="178"/>
        <end position="198"/>
    </location>
</feature>
<feature type="transmembrane region" description="Helical" evidence="1">
    <location>
        <begin position="5"/>
        <end position="23"/>
    </location>
</feature>
<dbReference type="eggNOG" id="COG2610">
    <property type="taxonomic scope" value="Bacteria"/>
</dbReference>
<feature type="transmembrane region" description="Helical" evidence="1">
    <location>
        <begin position="58"/>
        <end position="77"/>
    </location>
</feature>
<dbReference type="GO" id="GO:0005886">
    <property type="term" value="C:plasma membrane"/>
    <property type="evidence" value="ECO:0007669"/>
    <property type="project" value="TreeGrafter"/>
</dbReference>